<protein>
    <submittedName>
        <fullName evidence="2">Uncharacterized protein</fullName>
    </submittedName>
</protein>
<dbReference type="Proteomes" id="UP000095751">
    <property type="component" value="Unassembled WGS sequence"/>
</dbReference>
<organism evidence="2 3">
    <name type="scientific">Fragilariopsis cylindrus CCMP1102</name>
    <dbReference type="NCBI Taxonomy" id="635003"/>
    <lineage>
        <taxon>Eukaryota</taxon>
        <taxon>Sar</taxon>
        <taxon>Stramenopiles</taxon>
        <taxon>Ochrophyta</taxon>
        <taxon>Bacillariophyta</taxon>
        <taxon>Bacillariophyceae</taxon>
        <taxon>Bacillariophycidae</taxon>
        <taxon>Bacillariales</taxon>
        <taxon>Bacillariaceae</taxon>
        <taxon>Fragilariopsis</taxon>
    </lineage>
</organism>
<feature type="region of interest" description="Disordered" evidence="1">
    <location>
        <begin position="33"/>
        <end position="66"/>
    </location>
</feature>
<dbReference type="InParanoid" id="A0A1E7ER97"/>
<evidence type="ECO:0000313" key="3">
    <source>
        <dbReference type="Proteomes" id="UP000095751"/>
    </source>
</evidence>
<proteinExistence type="predicted"/>
<evidence type="ECO:0000256" key="1">
    <source>
        <dbReference type="SAM" id="MobiDB-lite"/>
    </source>
</evidence>
<sequence length="124" mass="13782">MPPYSSSSFHVFDDHIPGSNPYNDHFVDIPLGGSSATTTNATTTTSTTTTKQQKQGQETIVEENETRSSSILEKLLDFNPCMNYMGNKPISFTMSNPTSAVFKNRVCYECGRNCTLICKDIIRK</sequence>
<reference evidence="2 3" key="1">
    <citation type="submission" date="2016-09" db="EMBL/GenBank/DDBJ databases">
        <title>Extensive genetic diversity and differential bi-allelic expression allows diatom success in the polar Southern Ocean.</title>
        <authorList>
            <consortium name="DOE Joint Genome Institute"/>
            <person name="Mock T."/>
            <person name="Otillar R.P."/>
            <person name="Strauss J."/>
            <person name="Dupont C."/>
            <person name="Frickenhaus S."/>
            <person name="Maumus F."/>
            <person name="Mcmullan M."/>
            <person name="Sanges R."/>
            <person name="Schmutz J."/>
            <person name="Toseland A."/>
            <person name="Valas R."/>
            <person name="Veluchamy A."/>
            <person name="Ward B.J."/>
            <person name="Allen A."/>
            <person name="Barry K."/>
            <person name="Falciatore A."/>
            <person name="Ferrante M."/>
            <person name="Fortunato A.E."/>
            <person name="Gloeckner G."/>
            <person name="Gruber A."/>
            <person name="Hipkin R."/>
            <person name="Janech M."/>
            <person name="Kroth P."/>
            <person name="Leese F."/>
            <person name="Lindquist E."/>
            <person name="Lyon B.R."/>
            <person name="Martin J."/>
            <person name="Mayer C."/>
            <person name="Parker M."/>
            <person name="Quesneville H."/>
            <person name="Raymond J."/>
            <person name="Uhlig C."/>
            <person name="Valentin K.U."/>
            <person name="Worden A.Z."/>
            <person name="Armbrust E.V."/>
            <person name="Bowler C."/>
            <person name="Green B."/>
            <person name="Moulton V."/>
            <person name="Van Oosterhout C."/>
            <person name="Grigoriev I."/>
        </authorList>
    </citation>
    <scope>NUCLEOTIDE SEQUENCE [LARGE SCALE GENOMIC DNA]</scope>
    <source>
        <strain evidence="2 3">CCMP1102</strain>
    </source>
</reference>
<accession>A0A1E7ER97</accession>
<name>A0A1E7ER97_9STRA</name>
<dbReference type="KEGG" id="fcy:FRACYDRAFT_271843"/>
<keyword evidence="3" id="KW-1185">Reference proteome</keyword>
<feature type="compositionally biased region" description="Low complexity" evidence="1">
    <location>
        <begin position="34"/>
        <end position="50"/>
    </location>
</feature>
<dbReference type="EMBL" id="KV784382">
    <property type="protein sequence ID" value="OEU08063.1"/>
    <property type="molecule type" value="Genomic_DNA"/>
</dbReference>
<gene>
    <name evidence="2" type="ORF">FRACYDRAFT_271843</name>
</gene>
<evidence type="ECO:0000313" key="2">
    <source>
        <dbReference type="EMBL" id="OEU08063.1"/>
    </source>
</evidence>
<dbReference type="AlphaFoldDB" id="A0A1E7ER97"/>